<sequence length="619" mass="69888">MKHWIFLLIAAVSLTTSNSSVASVVLKKANKDCSKECSQKLIVGTKTFRYNYKASLQISAIYNNIEWALISLPIKNNKRTIMHYYLHSSNSRKRFSTTKMCKGLDRDISSQGEVVCITGGNVEVVGKFSGNKDKTFPLLPNVKIAVVDHYPGGVINLAYINETINEYDEGLLEYQLNVNDLNNLKKSQSSWLTTQTNLHKNSDFGDILAVNSRGDRKFSAAVYEWVNAYNKALVAYNFSSTGIDNVGKINASELHNYGFSPSVEMTKRNVTFSALNSSSGERERFSYSNTDLTKMNYEQHEFANASTFEFMFGAGFQPSFWHVSQTVDVDDISKARTKYEMNTNTLTSYYMQGRWGDSQLAVSLLQNKAKEKVNHAIDNKLIQEVVKEYVVQYDYHGLFSGASTLRLMYGSLNAGGIATYQVDDEEESEYAFESKRVIYQALVMAEKGMYAGGYYSTYNSPSMVGFADEYRDYAGVAFDKDFRLSKYGVVLGYDEGWYGSRYETDYNRWYISGEVGLGMVRLHASRQVLLDAVGTDEGDIHGKNTIELKWAIDAGYVWQRRIKSLKGLGMSVLAGYKIQMESLGQDPEDGEEDEDGGWIINYQRQDIIHGPYVKLNVIF</sequence>
<gene>
    <name evidence="2" type="ORF">BTO11_04525</name>
</gene>
<keyword evidence="1" id="KW-0732">Signal</keyword>
<keyword evidence="3" id="KW-1185">Reference proteome</keyword>
<proteinExistence type="predicted"/>
<name>A0A2S7USS1_9GAMM</name>
<feature type="signal peptide" evidence="1">
    <location>
        <begin position="1"/>
        <end position="22"/>
    </location>
</feature>
<dbReference type="AlphaFoldDB" id="A0A2S7USS1"/>
<feature type="chain" id="PRO_5015578143" description="Autotransporter domain-containing protein" evidence="1">
    <location>
        <begin position="23"/>
        <end position="619"/>
    </location>
</feature>
<dbReference type="EMBL" id="MSCH01000003">
    <property type="protein sequence ID" value="PQJ52993.1"/>
    <property type="molecule type" value="Genomic_DNA"/>
</dbReference>
<organism evidence="2 3">
    <name type="scientific">Psychrosphaera saromensis</name>
    <dbReference type="NCBI Taxonomy" id="716813"/>
    <lineage>
        <taxon>Bacteria</taxon>
        <taxon>Pseudomonadati</taxon>
        <taxon>Pseudomonadota</taxon>
        <taxon>Gammaproteobacteria</taxon>
        <taxon>Alteromonadales</taxon>
        <taxon>Pseudoalteromonadaceae</taxon>
        <taxon>Psychrosphaera</taxon>
    </lineage>
</organism>
<evidence type="ECO:0008006" key="4">
    <source>
        <dbReference type="Google" id="ProtNLM"/>
    </source>
</evidence>
<reference evidence="2 3" key="1">
    <citation type="submission" date="2016-12" db="EMBL/GenBank/DDBJ databases">
        <title>Diversity of luminous bacteria.</title>
        <authorList>
            <person name="Yoshizawa S."/>
            <person name="Kogure K."/>
        </authorList>
    </citation>
    <scope>NUCLEOTIDE SEQUENCE [LARGE SCALE GENOMIC DNA]</scope>
    <source>
        <strain evidence="2 3">SA4-48</strain>
    </source>
</reference>
<dbReference type="RefSeq" id="WP_105051467.1">
    <property type="nucleotide sequence ID" value="NZ_BMYG01000008.1"/>
</dbReference>
<evidence type="ECO:0000313" key="2">
    <source>
        <dbReference type="EMBL" id="PQJ52993.1"/>
    </source>
</evidence>
<dbReference type="OrthoDB" id="5849015at2"/>
<protein>
    <recommendedName>
        <fullName evidence="4">Autotransporter domain-containing protein</fullName>
    </recommendedName>
</protein>
<evidence type="ECO:0000256" key="1">
    <source>
        <dbReference type="SAM" id="SignalP"/>
    </source>
</evidence>
<accession>A0A2S7USS1</accession>
<dbReference type="Proteomes" id="UP000239007">
    <property type="component" value="Unassembled WGS sequence"/>
</dbReference>
<evidence type="ECO:0000313" key="3">
    <source>
        <dbReference type="Proteomes" id="UP000239007"/>
    </source>
</evidence>
<comment type="caution">
    <text evidence="2">The sequence shown here is derived from an EMBL/GenBank/DDBJ whole genome shotgun (WGS) entry which is preliminary data.</text>
</comment>